<feature type="compositionally biased region" description="Acidic residues" evidence="2">
    <location>
        <begin position="361"/>
        <end position="374"/>
    </location>
</feature>
<protein>
    <submittedName>
        <fullName evidence="4">Kinase family protein</fullName>
    </submittedName>
</protein>
<name>A0A5A7RK40_STRAF</name>
<comment type="caution">
    <text evidence="4">The sequence shown here is derived from an EMBL/GenBank/DDBJ whole genome shotgun (WGS) entry which is preliminary data.</text>
</comment>
<dbReference type="PROSITE" id="PS50011">
    <property type="entry name" value="PROTEIN_KINASE_DOM"/>
    <property type="match status" value="2"/>
</dbReference>
<dbReference type="Pfam" id="PF00069">
    <property type="entry name" value="Pkinase"/>
    <property type="match status" value="2"/>
</dbReference>
<evidence type="ECO:0000313" key="4">
    <source>
        <dbReference type="EMBL" id="GER57504.1"/>
    </source>
</evidence>
<dbReference type="AlphaFoldDB" id="A0A5A7RK40"/>
<feature type="region of interest" description="Disordered" evidence="2">
    <location>
        <begin position="1"/>
        <end position="28"/>
    </location>
</feature>
<proteinExistence type="inferred from homology"/>
<dbReference type="OrthoDB" id="248923at2759"/>
<evidence type="ECO:0000313" key="5">
    <source>
        <dbReference type="Proteomes" id="UP000325081"/>
    </source>
</evidence>
<reference evidence="4" key="1">
    <citation type="journal article" date="2019" name="Curr. Biol.">
        <title>Genome Sequence of Striga asiatica Provides Insight into the Evolution of Plant Parasitism.</title>
        <authorList>
            <person name="Yoshida S."/>
            <person name="Kim S."/>
            <person name="Wafula E.K."/>
            <person name="Tanskanen J."/>
            <person name="Kim Y."/>
            <person name="Honaas L."/>
            <person name="Yang Z."/>
            <person name="Spallek T."/>
            <person name="Conn C.E."/>
            <person name="Ichihashi Y."/>
            <person name="Cheong K."/>
            <person name="Cui S."/>
            <person name="Der J.P."/>
            <person name="Gundlach H."/>
            <person name="Jiao Y."/>
            <person name="Hori C."/>
            <person name="Ishida J.K."/>
            <person name="Kasahara H."/>
            <person name="Kiba T."/>
            <person name="Kim M."/>
            <person name="Koo N."/>
            <person name="Laohavisit A."/>
            <person name="Lee Y."/>
            <person name="Lumba S."/>
            <person name="Mccourt P."/>
            <person name="Mortimer J.C."/>
            <person name="Mutuku J.M."/>
            <person name="Nomura T."/>
            <person name="Sasaki-sekimoto Y."/>
            <person name="Seto Y."/>
            <person name="Wang Y."/>
            <person name="Wakatake T."/>
            <person name="Sakakibara H."/>
            <person name="Demura T."/>
            <person name="Yamaguchi S."/>
            <person name="Yoneyama K."/>
            <person name="Manabe R."/>
            <person name="Nelson D.C."/>
            <person name="Schulman A.H."/>
            <person name="Timko M.P."/>
            <person name="Depamphilis C.W."/>
            <person name="Choi D."/>
            <person name="Shirasu K."/>
        </authorList>
    </citation>
    <scope>NUCLEOTIDE SEQUENCE [LARGE SCALE GENOMIC DNA]</scope>
    <source>
        <strain evidence="4">UVA1</strain>
    </source>
</reference>
<feature type="region of interest" description="Disordered" evidence="2">
    <location>
        <begin position="356"/>
        <end position="377"/>
    </location>
</feature>
<dbReference type="InterPro" id="IPR000719">
    <property type="entry name" value="Prot_kinase_dom"/>
</dbReference>
<accession>A0A5A7RK40</accession>
<sequence length="652" mass="74665">MIDDEANHVPSQEEEEEDEEEYYDTKESFEDDDNILRDGKHTFLTIHKIGTTRLSCGTSPVYKASHVDDHGRPLGFVSLIRLNIWETSKWSSLEWKAQLNRLSDHPNILSIQRTFYAPPIHRCATFPLMDLGSIRGILLARFPNGLPEPCILLVLRETLLGLASVHEVGGVHKEVDAGHIFLDSRNGIKLAYQASLFDLDLDREMQHLSYLIPNSISHWAAAPEVVRRPKDYLHEGYSEKSDVWSVGITALELAYGAIKVTSRRELDRMVREISAKGRLPRRSDEMINFSGRITSDDSKHSKVYSRWFECMVAGCLHRNPSKRPSVIELLRCGVFDFLDQSSAYRHQAFDLLRKANHVPSQEEEEDKEEEEEEYYDTKEPLEDDKYKYYDKIVHPLLNHPNIMHVPQNFYSSPIPYCVTFPFMDLGSIRAVLFARFPKGLPEPCILLVLRETLRALAAVHLSGLVHQEVDAGHIFLDSRNGIKLAHQASLFDLDSVRGMIRLSYLNPSSISHWAAAPEVRGPKNYLHDGYSEKSDVWSVGITALELAYGAVKVTSRRELDRMAREISARRRLPRRSDEMINFIGHSKRIIRSGDYSKYSKAYSRGFECMVAGCLQRNPSKRPSVDELLRCGVFDFLDKSSAYRHRVFDLLRS</sequence>
<evidence type="ECO:0000259" key="3">
    <source>
        <dbReference type="PROSITE" id="PS50011"/>
    </source>
</evidence>
<feature type="domain" description="Protein kinase" evidence="3">
    <location>
        <begin position="324"/>
        <end position="636"/>
    </location>
</feature>
<organism evidence="4 5">
    <name type="scientific">Striga asiatica</name>
    <name type="common">Asiatic witchweed</name>
    <name type="synonym">Buchnera asiatica</name>
    <dbReference type="NCBI Taxonomy" id="4170"/>
    <lineage>
        <taxon>Eukaryota</taxon>
        <taxon>Viridiplantae</taxon>
        <taxon>Streptophyta</taxon>
        <taxon>Embryophyta</taxon>
        <taxon>Tracheophyta</taxon>
        <taxon>Spermatophyta</taxon>
        <taxon>Magnoliopsida</taxon>
        <taxon>eudicotyledons</taxon>
        <taxon>Gunneridae</taxon>
        <taxon>Pentapetalae</taxon>
        <taxon>asterids</taxon>
        <taxon>lamiids</taxon>
        <taxon>Lamiales</taxon>
        <taxon>Orobanchaceae</taxon>
        <taxon>Buchnereae</taxon>
        <taxon>Striga</taxon>
    </lineage>
</organism>
<dbReference type="GO" id="GO:0005524">
    <property type="term" value="F:ATP binding"/>
    <property type="evidence" value="ECO:0007669"/>
    <property type="project" value="InterPro"/>
</dbReference>
<feature type="compositionally biased region" description="Acidic residues" evidence="2">
    <location>
        <begin position="12"/>
        <end position="22"/>
    </location>
</feature>
<dbReference type="GO" id="GO:0043539">
    <property type="term" value="F:protein serine/threonine kinase activator activity"/>
    <property type="evidence" value="ECO:0007669"/>
    <property type="project" value="InterPro"/>
</dbReference>
<keyword evidence="4" id="KW-0808">Transferase</keyword>
<comment type="similarity">
    <text evidence="1">Belongs to the protein kinase superfamily. STE Ser/Thr protein kinase family. STE20 subfamily.</text>
</comment>
<evidence type="ECO:0000256" key="2">
    <source>
        <dbReference type="SAM" id="MobiDB-lite"/>
    </source>
</evidence>
<dbReference type="PANTHER" id="PTHR48014:SF7">
    <property type="entry name" value="SERINE_THREONINE-PROTEIN KINASE BLUS1"/>
    <property type="match status" value="1"/>
</dbReference>
<feature type="domain" description="Protein kinase" evidence="3">
    <location>
        <begin position="47"/>
        <end position="338"/>
    </location>
</feature>
<keyword evidence="4" id="KW-0418">Kinase</keyword>
<dbReference type="InterPro" id="IPR047173">
    <property type="entry name" value="STRAD_A/B-like"/>
</dbReference>
<dbReference type="Proteomes" id="UP000325081">
    <property type="component" value="Unassembled WGS sequence"/>
</dbReference>
<dbReference type="InterPro" id="IPR011009">
    <property type="entry name" value="Kinase-like_dom_sf"/>
</dbReference>
<gene>
    <name evidence="4" type="ORF">STAS_35320</name>
</gene>
<dbReference type="PANTHER" id="PTHR48014">
    <property type="entry name" value="SERINE/THREONINE-PROTEIN KINASE FRAY2"/>
    <property type="match status" value="1"/>
</dbReference>
<evidence type="ECO:0000256" key="1">
    <source>
        <dbReference type="ARBA" id="ARBA00008874"/>
    </source>
</evidence>
<dbReference type="SMART" id="SM00220">
    <property type="entry name" value="S_TKc"/>
    <property type="match status" value="1"/>
</dbReference>
<dbReference type="GO" id="GO:0004672">
    <property type="term" value="F:protein kinase activity"/>
    <property type="evidence" value="ECO:0007669"/>
    <property type="project" value="InterPro"/>
</dbReference>
<dbReference type="EMBL" id="BKCP01013292">
    <property type="protein sequence ID" value="GER57504.1"/>
    <property type="molecule type" value="Genomic_DNA"/>
</dbReference>
<dbReference type="Gene3D" id="1.10.510.10">
    <property type="entry name" value="Transferase(Phosphotransferase) domain 1"/>
    <property type="match status" value="2"/>
</dbReference>
<keyword evidence="5" id="KW-1185">Reference proteome</keyword>
<dbReference type="SUPFAM" id="SSF56112">
    <property type="entry name" value="Protein kinase-like (PK-like)"/>
    <property type="match status" value="2"/>
</dbReference>